<reference evidence="1 2" key="1">
    <citation type="submission" date="2014-07" db="EMBL/GenBank/DDBJ databases">
        <title>Tepidicaulis marinum gen. nov., sp. nov., a novel marine bacterium denitrifying nitrate to nitrous oxide strictly under microaerobic conditions.</title>
        <authorList>
            <person name="Takeuchi M."/>
            <person name="Yamagishi T."/>
            <person name="Kamagata Y."/>
            <person name="Oshima K."/>
            <person name="Hattori M."/>
            <person name="Katayama T."/>
            <person name="Hanada S."/>
            <person name="Tamaki H."/>
            <person name="Marumo K."/>
            <person name="Maeda H."/>
            <person name="Nedachi M."/>
            <person name="Iwasaki W."/>
            <person name="Suwa Y."/>
            <person name="Sakata S."/>
        </authorList>
    </citation>
    <scope>NUCLEOTIDE SEQUENCE [LARGE SCALE GENOMIC DNA]</scope>
    <source>
        <strain evidence="1 2">MA2</strain>
    </source>
</reference>
<accession>A0A081BF43</accession>
<proteinExistence type="predicted"/>
<dbReference type="PROSITE" id="PS51257">
    <property type="entry name" value="PROKAR_LIPOPROTEIN"/>
    <property type="match status" value="1"/>
</dbReference>
<dbReference type="EMBL" id="BBIO01000023">
    <property type="protein sequence ID" value="GAK46661.1"/>
    <property type="molecule type" value="Genomic_DNA"/>
</dbReference>
<dbReference type="RefSeq" id="WP_156101795.1">
    <property type="nucleotide sequence ID" value="NZ_BBIO01000023.1"/>
</dbReference>
<evidence type="ECO:0000313" key="2">
    <source>
        <dbReference type="Proteomes" id="UP000028702"/>
    </source>
</evidence>
<comment type="caution">
    <text evidence="1">The sequence shown here is derived from an EMBL/GenBank/DDBJ whole genome shotgun (WGS) entry which is preliminary data.</text>
</comment>
<dbReference type="AlphaFoldDB" id="A0A081BF43"/>
<gene>
    <name evidence="1" type="ORF">M2A_3160</name>
</gene>
<sequence length="54" mass="5911">MKGLITTMLMAFLVAGCEHLDDRQGIGSDTNELKKSDCACDLIYDADGLDQWTS</sequence>
<protein>
    <submittedName>
        <fullName evidence="1">Conserved protein</fullName>
    </submittedName>
</protein>
<keyword evidence="2" id="KW-1185">Reference proteome</keyword>
<dbReference type="Proteomes" id="UP000028702">
    <property type="component" value="Unassembled WGS sequence"/>
</dbReference>
<evidence type="ECO:0000313" key="1">
    <source>
        <dbReference type="EMBL" id="GAK46661.1"/>
    </source>
</evidence>
<organism evidence="1 2">
    <name type="scientific">Tepidicaulis marinus</name>
    <dbReference type="NCBI Taxonomy" id="1333998"/>
    <lineage>
        <taxon>Bacteria</taxon>
        <taxon>Pseudomonadati</taxon>
        <taxon>Pseudomonadota</taxon>
        <taxon>Alphaproteobacteria</taxon>
        <taxon>Hyphomicrobiales</taxon>
        <taxon>Parvibaculaceae</taxon>
        <taxon>Tepidicaulis</taxon>
    </lineage>
</organism>
<name>A0A081BF43_9HYPH</name>
<dbReference type="STRING" id="1333998.M2A_3160"/>